<accession>A0A915CL58</accession>
<proteinExistence type="predicted"/>
<protein>
    <submittedName>
        <fullName evidence="2">Uncharacterized protein</fullName>
    </submittedName>
</protein>
<reference evidence="2" key="1">
    <citation type="submission" date="2022-11" db="UniProtKB">
        <authorList>
            <consortium name="WormBaseParasite"/>
        </authorList>
    </citation>
    <scope>IDENTIFICATION</scope>
</reference>
<organism evidence="1 2">
    <name type="scientific">Ditylenchus dipsaci</name>
    <dbReference type="NCBI Taxonomy" id="166011"/>
    <lineage>
        <taxon>Eukaryota</taxon>
        <taxon>Metazoa</taxon>
        <taxon>Ecdysozoa</taxon>
        <taxon>Nematoda</taxon>
        <taxon>Chromadorea</taxon>
        <taxon>Rhabditida</taxon>
        <taxon>Tylenchina</taxon>
        <taxon>Tylenchomorpha</taxon>
        <taxon>Sphaerularioidea</taxon>
        <taxon>Anguinidae</taxon>
        <taxon>Anguininae</taxon>
        <taxon>Ditylenchus</taxon>
    </lineage>
</organism>
<dbReference type="Proteomes" id="UP000887574">
    <property type="component" value="Unplaced"/>
</dbReference>
<keyword evidence="1" id="KW-1185">Reference proteome</keyword>
<sequence length="75" mass="8374">MEQFERQGEVDKAALEERSVTKKRWLHTTTTIAALKAVLKSTFVSDDSSRSSLVPTKMTGVLALVYFLISGIHTF</sequence>
<name>A0A915CL58_9BILA</name>
<dbReference type="AlphaFoldDB" id="A0A915CL58"/>
<evidence type="ECO:0000313" key="2">
    <source>
        <dbReference type="WBParaSite" id="jg10126"/>
    </source>
</evidence>
<evidence type="ECO:0000313" key="1">
    <source>
        <dbReference type="Proteomes" id="UP000887574"/>
    </source>
</evidence>
<dbReference type="WBParaSite" id="jg10126">
    <property type="protein sequence ID" value="jg10126"/>
    <property type="gene ID" value="jg10126"/>
</dbReference>